<accession>A0ABV6R1R6</accession>
<dbReference type="Proteomes" id="UP001589906">
    <property type="component" value="Unassembled WGS sequence"/>
</dbReference>
<reference evidence="1 2" key="1">
    <citation type="submission" date="2024-09" db="EMBL/GenBank/DDBJ databases">
        <authorList>
            <person name="Sun Q."/>
            <person name="Mori K."/>
        </authorList>
    </citation>
    <scope>NUCLEOTIDE SEQUENCE [LARGE SCALE GENOMIC DNA]</scope>
    <source>
        <strain evidence="1 2">NCAIM B.02621</strain>
    </source>
</reference>
<protein>
    <submittedName>
        <fullName evidence="1">Uncharacterized protein</fullName>
    </submittedName>
</protein>
<sequence>MIEAQDHSSLNETAEAVARQIVGVEHGAKRTIIWTPLAYPSGSLVGVRLTHDGSTYSITDMASAYEEARSVRASKSFGRHASHVAEGAGVGFIDRTFFLRGVRKEQLAGAIVALANCAHTAATLSVFKQAALDAREAEEKLFARLSRLFGKVEVHRPVVGVSGTEWDVDAVVNIGGQTALFEAVGVSKQSIYATVAKYHDIARLPQAPVRIAAVQNRRELGSMLGVLSQAATVIEEATPDETVVQFAKAA</sequence>
<keyword evidence="2" id="KW-1185">Reference proteome</keyword>
<proteinExistence type="predicted"/>
<gene>
    <name evidence="1" type="ORF">ACFFGE_06715</name>
</gene>
<organism evidence="1 2">
    <name type="scientific">Brevundimonas balnearis</name>
    <dbReference type="NCBI Taxonomy" id="1572858"/>
    <lineage>
        <taxon>Bacteria</taxon>
        <taxon>Pseudomonadati</taxon>
        <taxon>Pseudomonadota</taxon>
        <taxon>Alphaproteobacteria</taxon>
        <taxon>Caulobacterales</taxon>
        <taxon>Caulobacteraceae</taxon>
        <taxon>Brevundimonas</taxon>
    </lineage>
</organism>
<evidence type="ECO:0000313" key="2">
    <source>
        <dbReference type="Proteomes" id="UP001589906"/>
    </source>
</evidence>
<dbReference type="RefSeq" id="WP_376835477.1">
    <property type="nucleotide sequence ID" value="NZ_JBHLSW010000004.1"/>
</dbReference>
<dbReference type="EMBL" id="JBHLSW010000004">
    <property type="protein sequence ID" value="MFC0633567.1"/>
    <property type="molecule type" value="Genomic_DNA"/>
</dbReference>
<evidence type="ECO:0000313" key="1">
    <source>
        <dbReference type="EMBL" id="MFC0633567.1"/>
    </source>
</evidence>
<name>A0ABV6R1R6_9CAUL</name>
<comment type="caution">
    <text evidence="1">The sequence shown here is derived from an EMBL/GenBank/DDBJ whole genome shotgun (WGS) entry which is preliminary data.</text>
</comment>